<dbReference type="InterPro" id="IPR030381">
    <property type="entry name" value="G_DYNAMIN_dom"/>
</dbReference>
<dbReference type="GO" id="GO:0000329">
    <property type="term" value="C:fungal-type vacuole membrane"/>
    <property type="evidence" value="ECO:0007669"/>
    <property type="project" value="EnsemblFungi"/>
</dbReference>
<dbReference type="GO" id="GO:0030479">
    <property type="term" value="C:actin cortical patch"/>
    <property type="evidence" value="ECO:0007669"/>
    <property type="project" value="EnsemblFungi"/>
</dbReference>
<dbReference type="PROSITE" id="PS51718">
    <property type="entry name" value="G_DYNAMIN_2"/>
    <property type="match status" value="1"/>
</dbReference>
<reference evidence="8 9" key="1">
    <citation type="journal article" date="2015" name="Genome Biol. Evol.">
        <title>Phylogenomic analyses indicate that early fungi evolved digesting cell walls of algal ancestors of land plants.</title>
        <authorList>
            <person name="Chang Y."/>
            <person name="Wang S."/>
            <person name="Sekimoto S."/>
            <person name="Aerts A.L."/>
            <person name="Choi C."/>
            <person name="Clum A."/>
            <person name="LaButti K.M."/>
            <person name="Lindquist E.A."/>
            <person name="Yee Ngan C."/>
            <person name="Ohm R.A."/>
            <person name="Salamov A.A."/>
            <person name="Grigoriev I.V."/>
            <person name="Spatafora J.W."/>
            <person name="Berbee M.L."/>
        </authorList>
    </citation>
    <scope>NUCLEOTIDE SEQUENCE [LARGE SCALE GENOMIC DNA]</scope>
    <source>
        <strain evidence="8 9">NRRL 28638</strain>
    </source>
</reference>
<dbReference type="GO" id="GO:0005777">
    <property type="term" value="C:peroxisome"/>
    <property type="evidence" value="ECO:0007669"/>
    <property type="project" value="EnsemblFungi"/>
</dbReference>
<dbReference type="EMBL" id="KQ964740">
    <property type="protein sequence ID" value="KXN66323.1"/>
    <property type="molecule type" value="Genomic_DNA"/>
</dbReference>
<dbReference type="SMART" id="SM00302">
    <property type="entry name" value="GED"/>
    <property type="match status" value="1"/>
</dbReference>
<dbReference type="GO" id="GO:0008017">
    <property type="term" value="F:microtubule binding"/>
    <property type="evidence" value="ECO:0007669"/>
    <property type="project" value="TreeGrafter"/>
</dbReference>
<dbReference type="PRINTS" id="PR00195">
    <property type="entry name" value="DYNAMIN"/>
</dbReference>
<dbReference type="CDD" id="cd08771">
    <property type="entry name" value="DLP_1"/>
    <property type="match status" value="1"/>
</dbReference>
<dbReference type="GO" id="GO:0045053">
    <property type="term" value="P:protein retention in Golgi apparatus"/>
    <property type="evidence" value="ECO:0007669"/>
    <property type="project" value="EnsemblFungi"/>
</dbReference>
<dbReference type="OrthoDB" id="5061070at2759"/>
<dbReference type="InterPro" id="IPR027417">
    <property type="entry name" value="P-loop_NTPase"/>
</dbReference>
<dbReference type="InterPro" id="IPR019762">
    <property type="entry name" value="Dynamin_GTPase_CS"/>
</dbReference>
<dbReference type="GO" id="GO:0005525">
    <property type="term" value="F:GTP binding"/>
    <property type="evidence" value="ECO:0007669"/>
    <property type="project" value="UniProtKB-KW"/>
</dbReference>
<evidence type="ECO:0000259" key="7">
    <source>
        <dbReference type="PROSITE" id="PS51718"/>
    </source>
</evidence>
<evidence type="ECO:0000256" key="2">
    <source>
        <dbReference type="ARBA" id="ARBA00023134"/>
    </source>
</evidence>
<dbReference type="GO" id="GO:0051015">
    <property type="term" value="F:actin filament binding"/>
    <property type="evidence" value="ECO:0007669"/>
    <property type="project" value="EnsemblFungi"/>
</dbReference>
<dbReference type="InterPro" id="IPR045063">
    <property type="entry name" value="Dynamin_N"/>
</dbReference>
<dbReference type="Pfam" id="PF01031">
    <property type="entry name" value="Dynamin_M"/>
    <property type="match status" value="1"/>
</dbReference>
<evidence type="ECO:0000313" key="9">
    <source>
        <dbReference type="Proteomes" id="UP000070444"/>
    </source>
</evidence>
<dbReference type="GO" id="GO:0016559">
    <property type="term" value="P:peroxisome fission"/>
    <property type="evidence" value="ECO:0007669"/>
    <property type="project" value="EnsemblFungi"/>
</dbReference>
<gene>
    <name evidence="8" type="ORF">CONCODRAFT_11859</name>
</gene>
<dbReference type="GO" id="GO:0051017">
    <property type="term" value="P:actin filament bundle assembly"/>
    <property type="evidence" value="ECO:0007669"/>
    <property type="project" value="EnsemblFungi"/>
</dbReference>
<dbReference type="Gene3D" id="1.20.120.1240">
    <property type="entry name" value="Dynamin, middle domain"/>
    <property type="match status" value="1"/>
</dbReference>
<dbReference type="GO" id="GO:0000407">
    <property type="term" value="C:phagophore assembly site"/>
    <property type="evidence" value="ECO:0007669"/>
    <property type="project" value="EnsemblFungi"/>
</dbReference>
<dbReference type="GO" id="GO:0060988">
    <property type="term" value="P:lipid tube assembly"/>
    <property type="evidence" value="ECO:0007669"/>
    <property type="project" value="EnsemblFungi"/>
</dbReference>
<evidence type="ECO:0000256" key="3">
    <source>
        <dbReference type="ARBA" id="ARBA00023175"/>
    </source>
</evidence>
<dbReference type="InterPro" id="IPR000375">
    <property type="entry name" value="Dynamin_stalk"/>
</dbReference>
<dbReference type="PROSITE" id="PS51388">
    <property type="entry name" value="GED"/>
    <property type="match status" value="1"/>
</dbReference>
<dbReference type="PROSITE" id="PS00410">
    <property type="entry name" value="G_DYNAMIN_1"/>
    <property type="match status" value="1"/>
</dbReference>
<keyword evidence="1 5" id="KW-0547">Nucleotide-binding</keyword>
<dbReference type="GO" id="GO:0005874">
    <property type="term" value="C:microtubule"/>
    <property type="evidence" value="ECO:0007669"/>
    <property type="project" value="TreeGrafter"/>
</dbReference>
<dbReference type="PANTHER" id="PTHR11566">
    <property type="entry name" value="DYNAMIN"/>
    <property type="match status" value="1"/>
</dbReference>
<dbReference type="SMART" id="SM00053">
    <property type="entry name" value="DYNc"/>
    <property type="match status" value="1"/>
</dbReference>
<dbReference type="AlphaFoldDB" id="A0A137NU51"/>
<evidence type="ECO:0000259" key="6">
    <source>
        <dbReference type="PROSITE" id="PS51388"/>
    </source>
</evidence>
<proteinExistence type="inferred from homology"/>
<dbReference type="InterPro" id="IPR001401">
    <property type="entry name" value="Dynamin_GTPase"/>
</dbReference>
<keyword evidence="3" id="KW-0505">Motor protein</keyword>
<organism evidence="8 9">
    <name type="scientific">Conidiobolus coronatus (strain ATCC 28846 / CBS 209.66 / NRRL 28638)</name>
    <name type="common">Delacroixia coronata</name>
    <dbReference type="NCBI Taxonomy" id="796925"/>
    <lineage>
        <taxon>Eukaryota</taxon>
        <taxon>Fungi</taxon>
        <taxon>Fungi incertae sedis</taxon>
        <taxon>Zoopagomycota</taxon>
        <taxon>Entomophthoromycotina</taxon>
        <taxon>Entomophthoromycetes</taxon>
        <taxon>Entomophthorales</taxon>
        <taxon>Ancylistaceae</taxon>
        <taxon>Conidiobolus</taxon>
    </lineage>
</organism>
<dbReference type="GO" id="GO:0005770">
    <property type="term" value="C:late endosome"/>
    <property type="evidence" value="ECO:0007669"/>
    <property type="project" value="EnsemblFungi"/>
</dbReference>
<dbReference type="SUPFAM" id="SSF52540">
    <property type="entry name" value="P-loop containing nucleoside triphosphate hydrolases"/>
    <property type="match status" value="1"/>
</dbReference>
<dbReference type="GO" id="GO:0003924">
    <property type="term" value="F:GTPase activity"/>
    <property type="evidence" value="ECO:0007669"/>
    <property type="project" value="EnsemblFungi"/>
</dbReference>
<name>A0A137NU51_CONC2</name>
<protein>
    <recommendedName>
        <fullName evidence="4">Vacuolar protein sorting-associated protein 1</fullName>
    </recommendedName>
</protein>
<dbReference type="Pfam" id="PF00350">
    <property type="entry name" value="Dynamin_N"/>
    <property type="match status" value="1"/>
</dbReference>
<dbReference type="Gene3D" id="3.40.50.300">
    <property type="entry name" value="P-loop containing nucleotide triphosphate hydrolases"/>
    <property type="match status" value="1"/>
</dbReference>
<feature type="domain" description="Dynamin-type G" evidence="7">
    <location>
        <begin position="24"/>
        <end position="302"/>
    </location>
</feature>
<dbReference type="Pfam" id="PF02212">
    <property type="entry name" value="GED"/>
    <property type="match status" value="1"/>
</dbReference>
<dbReference type="STRING" id="796925.A0A137NU51"/>
<keyword evidence="9" id="KW-1185">Reference proteome</keyword>
<evidence type="ECO:0000256" key="5">
    <source>
        <dbReference type="RuleBase" id="RU003932"/>
    </source>
</evidence>
<dbReference type="FunFam" id="3.40.50.300:FF:000473">
    <property type="entry name" value="Vacuolar sorting-associated 1 protein"/>
    <property type="match status" value="1"/>
</dbReference>
<keyword evidence="2 5" id="KW-0342">GTP-binding</keyword>
<sequence>MDSSLINIINKLQDAFATVGVANPVDLPQIVVIGSQSSGKSSVLENIVGRDFLPRGTGIVTRRPLVLQLFNVPQTQADSAKENEPAEYGEFLHLPGTKFTDFDKIRKEIESETESKTGKNAGISPLPINLRIFSPKVLTLTLVDLPGLTKVPVGDQPKDIEKQIRDMIMKYINKPNAIILAVTAANTDLANSDGLKLAREVDPEGSRTIGVLTKVDLMDHGTDVVDILAGRVIPLRLGYVPVINRSQRDIESKKNISAALDHERQFFEKHPSYTSKVQYCGTPFLARKLSMILMHHIRNTLPEIKAKIQSALTKYQTELAQLGDPIGGDDAYSSNLILNVITEFCNDFRTVLDGHAKDLTTYELNGGARISFVFFEIYANGVSSIDVFDQVKDADIRTILYNSSGSAPSLFVGTAAFELIVKQQIRRLEEPSVKCISFVYDELVRILSQLLQKPVFKRFPQLKEQFYTVVVNFFKKSTTPTTKLVQDIISMEANYVNTAHPDFITGHKAMAVVNDKMNPRSNTPNEPRAAKTISLTSNNPNLVSDQAESNTGFFSSFFGSKKKKSAVMEAPPAVLKATGASSEREQMEIEVIKLLIQSYYNIVKRTVMDMVPKAIMYNLVFTSKEGLQAELLKELYKSDFIEDMLKESEFTRSRRDECKKMIEALQKANEIVASV</sequence>
<dbReference type="InterPro" id="IPR022812">
    <property type="entry name" value="Dynamin"/>
</dbReference>
<dbReference type="GO" id="GO:0006623">
    <property type="term" value="P:protein targeting to vacuole"/>
    <property type="evidence" value="ECO:0007669"/>
    <property type="project" value="EnsemblFungi"/>
</dbReference>
<dbReference type="GO" id="GO:0000266">
    <property type="term" value="P:mitochondrial fission"/>
    <property type="evidence" value="ECO:0007669"/>
    <property type="project" value="TreeGrafter"/>
</dbReference>
<feature type="domain" description="GED" evidence="6">
    <location>
        <begin position="589"/>
        <end position="675"/>
    </location>
</feature>
<accession>A0A137NU51</accession>
<comment type="similarity">
    <text evidence="5">Belongs to the TRAFAC class dynamin-like GTPase superfamily. Dynamin/Fzo/YdjA family.</text>
</comment>
<dbReference type="Proteomes" id="UP000070444">
    <property type="component" value="Unassembled WGS sequence"/>
</dbReference>
<evidence type="ECO:0000313" key="8">
    <source>
        <dbReference type="EMBL" id="KXN66323.1"/>
    </source>
</evidence>
<dbReference type="PANTHER" id="PTHR11566:SF220">
    <property type="entry name" value="VACUOLAR PROTEIN SORTING-ASSOCIATED PROTEIN 1"/>
    <property type="match status" value="1"/>
</dbReference>
<dbReference type="InterPro" id="IPR020850">
    <property type="entry name" value="GED_dom"/>
</dbReference>
<dbReference type="GO" id="GO:0042144">
    <property type="term" value="P:vacuole fusion, non-autophagic"/>
    <property type="evidence" value="ECO:0007669"/>
    <property type="project" value="EnsemblFungi"/>
</dbReference>
<dbReference type="OMA" id="HGLTHCC"/>
<evidence type="ECO:0000256" key="1">
    <source>
        <dbReference type="ARBA" id="ARBA00022741"/>
    </source>
</evidence>
<dbReference type="GO" id="GO:0034497">
    <property type="term" value="P:protein localization to phagophore assembly site"/>
    <property type="evidence" value="ECO:0007669"/>
    <property type="project" value="EnsemblFungi"/>
</dbReference>
<dbReference type="GO" id="GO:0006897">
    <property type="term" value="P:endocytosis"/>
    <property type="evidence" value="ECO:0007669"/>
    <property type="project" value="EnsemblFungi"/>
</dbReference>
<dbReference type="InterPro" id="IPR003130">
    <property type="entry name" value="GED"/>
</dbReference>
<dbReference type="GO" id="GO:0048312">
    <property type="term" value="P:intracellular distribution of mitochondria"/>
    <property type="evidence" value="ECO:0007669"/>
    <property type="project" value="TreeGrafter"/>
</dbReference>
<evidence type="ECO:0000256" key="4">
    <source>
        <dbReference type="ARBA" id="ARBA00073589"/>
    </source>
</evidence>